<name>A0ABT5Z9R5_9ACTN</name>
<organism evidence="1 2">
    <name type="scientific">Streptantibioticus ferralitis</name>
    <dbReference type="NCBI Taxonomy" id="236510"/>
    <lineage>
        <taxon>Bacteria</taxon>
        <taxon>Bacillati</taxon>
        <taxon>Actinomycetota</taxon>
        <taxon>Actinomycetes</taxon>
        <taxon>Kitasatosporales</taxon>
        <taxon>Streptomycetaceae</taxon>
        <taxon>Streptantibioticus</taxon>
    </lineage>
</organism>
<dbReference type="Proteomes" id="UP001220022">
    <property type="component" value="Unassembled WGS sequence"/>
</dbReference>
<accession>A0ABT5Z9R5</accession>
<gene>
    <name evidence="1" type="ORF">P2L57_34190</name>
</gene>
<evidence type="ECO:0000313" key="2">
    <source>
        <dbReference type="Proteomes" id="UP001220022"/>
    </source>
</evidence>
<proteinExistence type="predicted"/>
<dbReference type="RefSeq" id="WP_275821309.1">
    <property type="nucleotide sequence ID" value="NZ_BAAANM010000034.1"/>
</dbReference>
<evidence type="ECO:0000313" key="1">
    <source>
        <dbReference type="EMBL" id="MDF2260579.1"/>
    </source>
</evidence>
<dbReference type="EMBL" id="JARHTQ010000036">
    <property type="protein sequence ID" value="MDF2260579.1"/>
    <property type="molecule type" value="Genomic_DNA"/>
</dbReference>
<keyword evidence="2" id="KW-1185">Reference proteome</keyword>
<reference evidence="1 2" key="1">
    <citation type="submission" date="2023-03" db="EMBL/GenBank/DDBJ databases">
        <title>Draft genome sequence of type strain Streptomyces ferralitis JCM 14344.</title>
        <authorList>
            <person name="Klaysubun C."/>
            <person name="Duangmal K."/>
        </authorList>
    </citation>
    <scope>NUCLEOTIDE SEQUENCE [LARGE SCALE GENOMIC DNA]</scope>
    <source>
        <strain evidence="1 2">JCM 14344</strain>
    </source>
</reference>
<sequence>MTAYEPCPSPAVVKCTSQLARLPSGGWVAALPGQSTLWPAGREWDAVRLGPDAAAMVYEHMCGATHGDPGPVLLDPYAGWHYWLVRPGATASWKLPGVVCRSTGSWVTVVHAARTAGPGPHWLNPPRPDGRLTHAVLLHAAIRAVVGP</sequence>
<protein>
    <submittedName>
        <fullName evidence="1">Uncharacterized protein</fullName>
    </submittedName>
</protein>
<comment type="caution">
    <text evidence="1">The sequence shown here is derived from an EMBL/GenBank/DDBJ whole genome shotgun (WGS) entry which is preliminary data.</text>
</comment>